<dbReference type="PANTHER" id="PTHR43715">
    <property type="entry name" value="GDP-MANNOSE 4,6-DEHYDRATASE"/>
    <property type="match status" value="1"/>
</dbReference>
<proteinExistence type="inferred from homology"/>
<keyword evidence="5 7" id="KW-0456">Lyase</keyword>
<dbReference type="GO" id="GO:0070401">
    <property type="term" value="F:NADP+ binding"/>
    <property type="evidence" value="ECO:0007669"/>
    <property type="project" value="UniProtKB-UniRule"/>
</dbReference>
<dbReference type="InterPro" id="IPR006368">
    <property type="entry name" value="GDP_Man_deHydtase"/>
</dbReference>
<comment type="caution">
    <text evidence="9">The sequence shown here is derived from an EMBL/GenBank/DDBJ whole genome shotgun (WGS) entry which is preliminary data.</text>
</comment>
<evidence type="ECO:0000256" key="1">
    <source>
        <dbReference type="ARBA" id="ARBA00000188"/>
    </source>
</evidence>
<evidence type="ECO:0000313" key="9">
    <source>
        <dbReference type="EMBL" id="OGZ31083.1"/>
    </source>
</evidence>
<keyword evidence="7" id="KW-0521">NADP</keyword>
<dbReference type="GO" id="GO:0042351">
    <property type="term" value="P:'de novo' GDP-L-fucose biosynthetic process"/>
    <property type="evidence" value="ECO:0007669"/>
    <property type="project" value="TreeGrafter"/>
</dbReference>
<organism evidence="9 10">
    <name type="scientific">Candidatus Niyogibacteria bacterium RIFCSPLOWO2_01_FULL_45_48</name>
    <dbReference type="NCBI Taxonomy" id="1801724"/>
    <lineage>
        <taxon>Bacteria</taxon>
        <taxon>Candidatus Niyogiibacteriota</taxon>
    </lineage>
</organism>
<comment type="function">
    <text evidence="6 7">Catalyzes the conversion of GDP-D-mannose to GDP-4-dehydro-6-deoxy-D-mannose.</text>
</comment>
<sequence length="343" mass="39075">MSKRAFITGITGQDGSYLAEFLLGKGYDVYGLVRRTSNNPMIRFKEPGKLEKIKIIYGNMRDSASIERALEISKPDEIYNLAAQSDVGISFQCPEEASEVNYYGVGRLVNEAMRVCPQARIYQASTSEMFGRTNPPQNEGSLFQPVSPYGRAKLKAHEDYVTGYRNKHGLFICSGILFNHESPRRGEHFVTRKITISLAKIKHGLQERFQLGNLDAKRDWGFAKDYVEAMWRMLQEDKPDDFVIATGEMHTVREFAEEAAKFFGMDIEWGGGGLEEKGIDRKTKKVVIEVNPAHLRPNEVDFLQGDSSKAERVFGWKHKTAFKDLVRLMAEHDLEHVKREKLL</sequence>
<dbReference type="Pfam" id="PF16363">
    <property type="entry name" value="GDP_Man_Dehyd"/>
    <property type="match status" value="1"/>
</dbReference>
<evidence type="ECO:0000256" key="5">
    <source>
        <dbReference type="ARBA" id="ARBA00023239"/>
    </source>
</evidence>
<dbReference type="Gene3D" id="3.40.50.720">
    <property type="entry name" value="NAD(P)-binding Rossmann-like Domain"/>
    <property type="match status" value="1"/>
</dbReference>
<evidence type="ECO:0000256" key="7">
    <source>
        <dbReference type="HAMAP-Rule" id="MF_00955"/>
    </source>
</evidence>
<comment type="similarity">
    <text evidence="3 7">Belongs to the NAD(P)-dependent epimerase/dehydratase family. GDP-mannose 4,6-dehydratase subfamily.</text>
</comment>
<dbReference type="HAMAP" id="MF_00955">
    <property type="entry name" value="GDP_Man_dehydratase"/>
    <property type="match status" value="1"/>
</dbReference>
<dbReference type="AlphaFoldDB" id="A0A1G2EZA7"/>
<evidence type="ECO:0000259" key="8">
    <source>
        <dbReference type="Pfam" id="PF16363"/>
    </source>
</evidence>
<name>A0A1G2EZA7_9BACT</name>
<comment type="cofactor">
    <cofactor evidence="2 7">
        <name>NADP(+)</name>
        <dbReference type="ChEBI" id="CHEBI:58349"/>
    </cofactor>
</comment>
<accession>A0A1G2EZA7</accession>
<dbReference type="EMBL" id="MHMQ01000007">
    <property type="protein sequence ID" value="OGZ31083.1"/>
    <property type="molecule type" value="Genomic_DNA"/>
</dbReference>
<evidence type="ECO:0000256" key="6">
    <source>
        <dbReference type="ARBA" id="ARBA00059383"/>
    </source>
</evidence>
<comment type="caution">
    <text evidence="7">Lacks conserved residue(s) required for the propagation of feature annotation.</text>
</comment>
<dbReference type="CDD" id="cd05260">
    <property type="entry name" value="GDP_MD_SDR_e"/>
    <property type="match status" value="1"/>
</dbReference>
<dbReference type="InterPro" id="IPR016040">
    <property type="entry name" value="NAD(P)-bd_dom"/>
</dbReference>
<protein>
    <recommendedName>
        <fullName evidence="4 7">GDP-mannose 4,6-dehydratase</fullName>
        <ecNumber evidence="4 7">4.2.1.47</ecNumber>
    </recommendedName>
    <alternativeName>
        <fullName evidence="7">GDP-D-mannose dehydratase</fullName>
    </alternativeName>
</protein>
<dbReference type="InterPro" id="IPR036291">
    <property type="entry name" value="NAD(P)-bd_dom_sf"/>
</dbReference>
<feature type="domain" description="NAD(P)-binding" evidence="8">
    <location>
        <begin position="6"/>
        <end position="329"/>
    </location>
</feature>
<dbReference type="Gene3D" id="3.90.25.10">
    <property type="entry name" value="UDP-galactose 4-epimerase, domain 1"/>
    <property type="match status" value="1"/>
</dbReference>
<gene>
    <name evidence="7" type="primary">gmd</name>
    <name evidence="9" type="ORF">A2931_02830</name>
</gene>
<evidence type="ECO:0000256" key="2">
    <source>
        <dbReference type="ARBA" id="ARBA00001937"/>
    </source>
</evidence>
<comment type="catalytic activity">
    <reaction evidence="1 7">
        <text>GDP-alpha-D-mannose = GDP-4-dehydro-alpha-D-rhamnose + H2O</text>
        <dbReference type="Rhea" id="RHEA:23820"/>
        <dbReference type="ChEBI" id="CHEBI:15377"/>
        <dbReference type="ChEBI" id="CHEBI:57527"/>
        <dbReference type="ChEBI" id="CHEBI:57964"/>
        <dbReference type="EC" id="4.2.1.47"/>
    </reaction>
</comment>
<dbReference type="PANTHER" id="PTHR43715:SF1">
    <property type="entry name" value="GDP-MANNOSE 4,6 DEHYDRATASE"/>
    <property type="match status" value="1"/>
</dbReference>
<dbReference type="GO" id="GO:0008446">
    <property type="term" value="F:GDP-mannose 4,6-dehydratase activity"/>
    <property type="evidence" value="ECO:0007669"/>
    <property type="project" value="UniProtKB-UniRule"/>
</dbReference>
<dbReference type="EC" id="4.2.1.47" evidence="4 7"/>
<dbReference type="FunFam" id="3.40.50.720:FF:000924">
    <property type="entry name" value="GDP-mannose 4,6 dehydratase"/>
    <property type="match status" value="1"/>
</dbReference>
<evidence type="ECO:0000256" key="3">
    <source>
        <dbReference type="ARBA" id="ARBA00009263"/>
    </source>
</evidence>
<reference evidence="9 10" key="1">
    <citation type="journal article" date="2016" name="Nat. Commun.">
        <title>Thousands of microbial genomes shed light on interconnected biogeochemical processes in an aquifer system.</title>
        <authorList>
            <person name="Anantharaman K."/>
            <person name="Brown C.T."/>
            <person name="Hug L.A."/>
            <person name="Sharon I."/>
            <person name="Castelle C.J."/>
            <person name="Probst A.J."/>
            <person name="Thomas B.C."/>
            <person name="Singh A."/>
            <person name="Wilkins M.J."/>
            <person name="Karaoz U."/>
            <person name="Brodie E.L."/>
            <person name="Williams K.H."/>
            <person name="Hubbard S.S."/>
            <person name="Banfield J.F."/>
        </authorList>
    </citation>
    <scope>NUCLEOTIDE SEQUENCE [LARGE SCALE GENOMIC DNA]</scope>
</reference>
<dbReference type="Proteomes" id="UP000177486">
    <property type="component" value="Unassembled WGS sequence"/>
</dbReference>
<evidence type="ECO:0000256" key="4">
    <source>
        <dbReference type="ARBA" id="ARBA00011989"/>
    </source>
</evidence>
<evidence type="ECO:0000313" key="10">
    <source>
        <dbReference type="Proteomes" id="UP000177486"/>
    </source>
</evidence>
<feature type="binding site" evidence="7">
    <location>
        <begin position="86"/>
        <end position="87"/>
    </location>
    <ligand>
        <name>NADP(+)</name>
        <dbReference type="ChEBI" id="CHEBI:58349"/>
    </ligand>
</feature>
<dbReference type="SUPFAM" id="SSF51735">
    <property type="entry name" value="NAD(P)-binding Rossmann-fold domains"/>
    <property type="match status" value="1"/>
</dbReference>